<dbReference type="Gene3D" id="3.40.430.10">
    <property type="entry name" value="Dihydrofolate Reductase, subunit A"/>
    <property type="match status" value="1"/>
</dbReference>
<dbReference type="AlphaFoldDB" id="T0YXU3"/>
<organism evidence="2">
    <name type="scientific">mine drainage metagenome</name>
    <dbReference type="NCBI Taxonomy" id="410659"/>
    <lineage>
        <taxon>unclassified sequences</taxon>
        <taxon>metagenomes</taxon>
        <taxon>ecological metagenomes</taxon>
    </lineage>
</organism>
<evidence type="ECO:0000313" key="2">
    <source>
        <dbReference type="EMBL" id="EQD37883.1"/>
    </source>
</evidence>
<reference evidence="2" key="1">
    <citation type="submission" date="2013-08" db="EMBL/GenBank/DDBJ databases">
        <authorList>
            <person name="Mendez C."/>
            <person name="Richter M."/>
            <person name="Ferrer M."/>
            <person name="Sanchez J."/>
        </authorList>
    </citation>
    <scope>NUCLEOTIDE SEQUENCE</scope>
</reference>
<dbReference type="GO" id="GO:0009231">
    <property type="term" value="P:riboflavin biosynthetic process"/>
    <property type="evidence" value="ECO:0007669"/>
    <property type="project" value="InterPro"/>
</dbReference>
<dbReference type="InterPro" id="IPR002734">
    <property type="entry name" value="RibDG_C"/>
</dbReference>
<proteinExistence type="predicted"/>
<evidence type="ECO:0000259" key="1">
    <source>
        <dbReference type="Pfam" id="PF01872"/>
    </source>
</evidence>
<accession>T0YXU3</accession>
<sequence length="146" mass="16429">PEVRKQKDAGKYQRQFSAFVERAEKIVFSRSLESTPWERSRIIRGDISNEMNRLKSQRGGNMLLGGGPRLTQEFLRLGLVDELRLTVFPSVVGRGKPLFDVDRIPDNPDDRIPIGAPVRHDFRTVEARPIKSGGGAVFLHYARASG</sequence>
<name>T0YXU3_9ZZZZ</name>
<feature type="domain" description="Bacterial bifunctional deaminase-reductase C-terminal" evidence="1">
    <location>
        <begin position="27"/>
        <end position="101"/>
    </location>
</feature>
<reference evidence="2" key="2">
    <citation type="journal article" date="2014" name="ISME J.">
        <title>Microbial stratification in low pH oxic and suboxic macroscopic growths along an acid mine drainage.</title>
        <authorList>
            <person name="Mendez-Garcia C."/>
            <person name="Mesa V."/>
            <person name="Sprenger R.R."/>
            <person name="Richter M."/>
            <person name="Diez M.S."/>
            <person name="Solano J."/>
            <person name="Bargiela R."/>
            <person name="Golyshina O.V."/>
            <person name="Manteca A."/>
            <person name="Ramos J.L."/>
            <person name="Gallego J.R."/>
            <person name="Llorente I."/>
            <person name="Martins Dos Santos V.A."/>
            <person name="Jensen O.N."/>
            <person name="Pelaez A.I."/>
            <person name="Sanchez J."/>
            <person name="Ferrer M."/>
        </authorList>
    </citation>
    <scope>NUCLEOTIDE SEQUENCE</scope>
</reference>
<comment type="caution">
    <text evidence="2">The sequence shown here is derived from an EMBL/GenBank/DDBJ whole genome shotgun (WGS) entry which is preliminary data.</text>
</comment>
<dbReference type="Pfam" id="PF01872">
    <property type="entry name" value="RibD_C"/>
    <property type="match status" value="1"/>
</dbReference>
<feature type="non-terminal residue" evidence="2">
    <location>
        <position position="1"/>
    </location>
</feature>
<dbReference type="EMBL" id="AUZX01012757">
    <property type="protein sequence ID" value="EQD37883.1"/>
    <property type="molecule type" value="Genomic_DNA"/>
</dbReference>
<gene>
    <name evidence="2" type="ORF">B1A_17340</name>
</gene>
<dbReference type="InterPro" id="IPR024072">
    <property type="entry name" value="DHFR-like_dom_sf"/>
</dbReference>
<dbReference type="SUPFAM" id="SSF53597">
    <property type="entry name" value="Dihydrofolate reductase-like"/>
    <property type="match status" value="1"/>
</dbReference>
<dbReference type="GO" id="GO:0008703">
    <property type="term" value="F:5-amino-6-(5-phosphoribosylamino)uracil reductase activity"/>
    <property type="evidence" value="ECO:0007669"/>
    <property type="project" value="InterPro"/>
</dbReference>
<protein>
    <submittedName>
        <fullName evidence="2">Dihydrofolate reductase</fullName>
    </submittedName>
</protein>